<reference evidence="4" key="1">
    <citation type="submission" date="2019-03" db="EMBL/GenBank/DDBJ databases">
        <title>Snf2 controls pulcherriminic acid biosynthesis and connects pigmentation and antifungal activity of the yeast Metschnikowia pulcherrima.</title>
        <authorList>
            <person name="Gore-Lloyd D."/>
            <person name="Sumann I."/>
            <person name="Brachmann A.O."/>
            <person name="Schneeberger K."/>
            <person name="Ortiz-Merino R.A."/>
            <person name="Moreno-Beltran M."/>
            <person name="Schlaefli M."/>
            <person name="Kirner P."/>
            <person name="Santos Kron A."/>
            <person name="Wolfe K.H."/>
            <person name="Piel J."/>
            <person name="Ahrens C.H."/>
            <person name="Henk D."/>
            <person name="Freimoser F.M."/>
        </authorList>
    </citation>
    <scope>NUCLEOTIDE SEQUENCE [LARGE SCALE GENOMIC DNA]</scope>
    <source>
        <strain evidence="4">APC 1.2</strain>
    </source>
</reference>
<evidence type="ECO:0000313" key="3">
    <source>
        <dbReference type="EMBL" id="QBM85584.1"/>
    </source>
</evidence>
<keyword evidence="2" id="KW-0732">Signal</keyword>
<feature type="chain" id="PRO_5020337505" evidence="2">
    <location>
        <begin position="21"/>
        <end position="551"/>
    </location>
</feature>
<evidence type="ECO:0000313" key="4">
    <source>
        <dbReference type="Proteomes" id="UP000292447"/>
    </source>
</evidence>
<dbReference type="EMBL" id="CP034456">
    <property type="protein sequence ID" value="QBM85584.1"/>
    <property type="molecule type" value="Genomic_DNA"/>
</dbReference>
<dbReference type="STRING" id="2163413.A0A4P6XJA0"/>
<dbReference type="Proteomes" id="UP000292447">
    <property type="component" value="Chromosome I"/>
</dbReference>
<name>A0A4P6XJA0_9ASCO</name>
<feature type="region of interest" description="Disordered" evidence="1">
    <location>
        <begin position="425"/>
        <end position="457"/>
    </location>
</feature>
<evidence type="ECO:0000256" key="1">
    <source>
        <dbReference type="SAM" id="MobiDB-lite"/>
    </source>
</evidence>
<protein>
    <submittedName>
        <fullName evidence="3">Uncharacterized protein</fullName>
    </submittedName>
</protein>
<accession>A0A4P6XJA0</accession>
<sequence length="551" mass="57903">MKLVAILTAGSLLTGSFVNAAPRSSAANIVKRNDFGDEMIDFDYVIRTVKSINERYANKDAKSLQKRDDLEFIDQLMVEFHNHNLLDEFVHQLAETPRLRDSVEKGVLSSISLGKASSTVLLSSLRNSGQLNPFIDSVLNDEDLNDELYASAREILLNTETKSALKKRQALDDAEHLIKALYHDTTKRDIYQNGIVLRQYGVAKREIVSTVISIIEEIYDSEFVQDIIHSIIGNQSLISYAIGLFQKIFQSINWSSLFTAIKNSGIIRTLFASVLSLLTSLFSGSSISSLIDELFGGGSNSTHKSFLATLLSAGVEIGSDLFRSLTNSSSSGSSNSGGLLSELLDTFLNGTSSVSSGDTSSSSTSASFGGFLSGLISGLFGGSASSSSSSGLSSTATATGVSSSSTSGGLLSTIFDDIFGNNDSASTGSDDSGSSSGSSSGSTPGSSSGSSSSGLSGSSGGSFISSLIDGLFGGDGLSSSLTAATKTSSAISSASSSVFSSKKACCCSALKIKKRALKRALTKKVKRSVRRTFSAGSLSLPEEMMRFFYIK</sequence>
<proteinExistence type="predicted"/>
<dbReference type="AlphaFoldDB" id="A0A4P6XJA0"/>
<gene>
    <name evidence="3" type="ORF">METSCH_A02060</name>
</gene>
<keyword evidence="4" id="KW-1185">Reference proteome</keyword>
<feature type="signal peptide" evidence="2">
    <location>
        <begin position="1"/>
        <end position="20"/>
    </location>
</feature>
<evidence type="ECO:0000256" key="2">
    <source>
        <dbReference type="SAM" id="SignalP"/>
    </source>
</evidence>
<organism evidence="3 4">
    <name type="scientific">Metschnikowia aff. pulcherrima</name>
    <dbReference type="NCBI Taxonomy" id="2163413"/>
    <lineage>
        <taxon>Eukaryota</taxon>
        <taxon>Fungi</taxon>
        <taxon>Dikarya</taxon>
        <taxon>Ascomycota</taxon>
        <taxon>Saccharomycotina</taxon>
        <taxon>Pichiomycetes</taxon>
        <taxon>Metschnikowiaceae</taxon>
        <taxon>Metschnikowia</taxon>
    </lineage>
</organism>